<evidence type="ECO:0000259" key="2">
    <source>
        <dbReference type="SMART" id="SM00912"/>
    </source>
</evidence>
<dbReference type="Proteomes" id="UP000199548">
    <property type="component" value="Unassembled WGS sequence"/>
</dbReference>
<dbReference type="Gene3D" id="2.160.20.10">
    <property type="entry name" value="Single-stranded right-handed beta-helix, Pectin lyase-like"/>
    <property type="match status" value="2"/>
</dbReference>
<feature type="compositionally biased region" description="Polar residues" evidence="1">
    <location>
        <begin position="429"/>
        <end position="438"/>
    </location>
</feature>
<dbReference type="InterPro" id="IPR008638">
    <property type="entry name" value="FhaB/CdiA-like_TPS"/>
</dbReference>
<dbReference type="STRING" id="420953.SAMN05192543_101635"/>
<feature type="region of interest" description="Disordered" evidence="1">
    <location>
        <begin position="360"/>
        <end position="443"/>
    </location>
</feature>
<proteinExistence type="predicted"/>
<dbReference type="Pfam" id="PF05860">
    <property type="entry name" value="TPS"/>
    <property type="match status" value="2"/>
</dbReference>
<feature type="compositionally biased region" description="Polar residues" evidence="1">
    <location>
        <begin position="398"/>
        <end position="407"/>
    </location>
</feature>
<feature type="domain" description="Filamentous haemagglutinin FhaB/tRNA nuclease CdiA-like TPS" evidence="2">
    <location>
        <begin position="58"/>
        <end position="178"/>
    </location>
</feature>
<dbReference type="InterPro" id="IPR011050">
    <property type="entry name" value="Pectin_lyase_fold/virulence"/>
</dbReference>
<feature type="region of interest" description="Disordered" evidence="1">
    <location>
        <begin position="987"/>
        <end position="1006"/>
    </location>
</feature>
<reference evidence="3 4" key="1">
    <citation type="submission" date="2016-10" db="EMBL/GenBank/DDBJ databases">
        <authorList>
            <person name="de Groot N.N."/>
        </authorList>
    </citation>
    <scope>NUCLEOTIDE SEQUENCE [LARGE SCALE GENOMIC DNA]</scope>
    <source>
        <strain evidence="3 4">LMG 23650</strain>
    </source>
</reference>
<dbReference type="SMART" id="SM00912">
    <property type="entry name" value="Haemagg_act"/>
    <property type="match status" value="2"/>
</dbReference>
<evidence type="ECO:0000256" key="1">
    <source>
        <dbReference type="SAM" id="MobiDB-lite"/>
    </source>
</evidence>
<accession>A0A1I3E194</accession>
<dbReference type="NCBIfam" id="TIGR01901">
    <property type="entry name" value="adhes_NPXG"/>
    <property type="match status" value="2"/>
</dbReference>
<dbReference type="AlphaFoldDB" id="A0A1I3E194"/>
<keyword evidence="4" id="KW-1185">Reference proteome</keyword>
<dbReference type="EMBL" id="FOQU01000001">
    <property type="protein sequence ID" value="SFH92764.1"/>
    <property type="molecule type" value="Genomic_DNA"/>
</dbReference>
<dbReference type="OrthoDB" id="5666689at2"/>
<dbReference type="RefSeq" id="WP_091007228.1">
    <property type="nucleotide sequence ID" value="NZ_CP041743.1"/>
</dbReference>
<dbReference type="SUPFAM" id="SSF51126">
    <property type="entry name" value="Pectin lyase-like"/>
    <property type="match status" value="2"/>
</dbReference>
<sequence>MKLVTKQQSPGNTVISHTKLIAKMAIVMPLLSIQAIHAQTALSVDPAAVNQAAIGAAANGVPIIDIVAPNGAGVSHNKFTDYNVGAAGLILNNSNTSVQTQLGGLVSGNAQLGGAPARVILNEVTGSNASRLGGTTEIAGQAAHLIVANPNGITADGVGFVNATRATLVAGHPVLGEDGNVSFRTDNGRLLVEGSGIDGSGAQELDLIARSLQVNAEIRAIGLNLEAGEGEVRFEEATRLASSLVRDSKTQRPEIAIDVSQLGSLHADAIRLVGSSAGVGVNVVGKVIAKNSLMVPSELVNQGTISAPSYAVTGSFEGRPIIGSTFVEGTVENAGTIVGGQGPDVVVRNIRNGVPGPNLSVPFNSAGSESVPPSAPASPEPAENVASISGPSFDSDASKSVTPSFTAASAEPAENVASISGPSADSDVSESVTPSLTAASPEPTEEVASISIAPSAPVLPIQSIQAKAALTADSAAARRPTISASANGVPIVNIVAPNGTGLSHNKFTDYNVGATGLILNNSNWSAQTRLGGEIGANAQLGNTAARVILNEVTGGNASTLAGTTEIAGRSAHLIVANPNGITANGAGFINATRATLVAGTTVLDKDGGAGGFKTDNGRLIVEGNGIDGQAVNQLDLIARNLQVNAEVRAATLNVAAHKGTTTLGNTVTTVSDNAGDNLSDRPDVAIDVSKLGSLHADSIRLLGSSAGVGVNVTGKVAANYSVSVSGGLVNQGTVTGDRIDASGSVSNAGTISGGSVSVSGGLNNGAQGVIASKGRVDASGSISNDGKINANGISLSGGLKNGAQGAITSAGRVDASGSISNDGKINANGVSLSGGLKNGAQGVIASTGRLDASGFISNDGKINANGISLSGGLKNGAQGAITSAGRLDVSGSTSNDGKINADGISLSGDLNNGAQGVIASKGGLDAWGSVSNAGALNGRSVSVSGSLTNAAQGIITSEGKVNAWGRKTNSGRIDEYVTSAPQGAALAPTVSNGANQSASPQSSGNVAPDYAAKGAIQGTSSATVIAGAQSGVSYVQSGAPKGVTVSLRGRSLSYTGW</sequence>
<protein>
    <submittedName>
        <fullName evidence="3">Filamentous hemagglutinin family N-terminal domain-containing protein</fullName>
    </submittedName>
</protein>
<feature type="domain" description="Filamentous haemagglutinin FhaB/tRNA nuclease CdiA-like TPS" evidence="2">
    <location>
        <begin position="486"/>
        <end position="606"/>
    </location>
</feature>
<dbReference type="InterPro" id="IPR012334">
    <property type="entry name" value="Pectin_lyas_fold"/>
</dbReference>
<feature type="compositionally biased region" description="Polar residues" evidence="1">
    <location>
        <begin position="989"/>
        <end position="1005"/>
    </location>
</feature>
<evidence type="ECO:0000313" key="3">
    <source>
        <dbReference type="EMBL" id="SFH92764.1"/>
    </source>
</evidence>
<name>A0A1I3E194_9BURK</name>
<gene>
    <name evidence="3" type="ORF">SAMN05192543_101635</name>
</gene>
<organism evidence="3 4">
    <name type="scientific">Paraburkholderia megapolitana</name>
    <dbReference type="NCBI Taxonomy" id="420953"/>
    <lineage>
        <taxon>Bacteria</taxon>
        <taxon>Pseudomonadati</taxon>
        <taxon>Pseudomonadota</taxon>
        <taxon>Betaproteobacteria</taxon>
        <taxon>Burkholderiales</taxon>
        <taxon>Burkholderiaceae</taxon>
        <taxon>Paraburkholderia</taxon>
    </lineage>
</organism>
<evidence type="ECO:0000313" key="4">
    <source>
        <dbReference type="Proteomes" id="UP000199548"/>
    </source>
</evidence>